<reference evidence="2 3" key="1">
    <citation type="submission" date="2018-05" db="EMBL/GenBank/DDBJ databases">
        <title>Comparative genomics of bacterial root endophytes of switchgrass collected from native prairies over two seasons.</title>
        <authorList>
            <person name="Tang Y."/>
        </authorList>
    </citation>
    <scope>NUCLEOTIDE SEQUENCE [LARGE SCALE GENOMIC DNA]</scope>
    <source>
        <strain evidence="2 3">NFIX32</strain>
    </source>
</reference>
<protein>
    <submittedName>
        <fullName evidence="2">Uncharacterized protein</fullName>
    </submittedName>
</protein>
<accession>A0A318J377</accession>
<feature type="compositionally biased region" description="Basic and acidic residues" evidence="1">
    <location>
        <begin position="1"/>
        <end position="10"/>
    </location>
</feature>
<organism evidence="2 3">
    <name type="scientific">Burkholderia pyrrocinia</name>
    <name type="common">Pseudomonas pyrrocinia</name>
    <dbReference type="NCBI Taxonomy" id="60550"/>
    <lineage>
        <taxon>Bacteria</taxon>
        <taxon>Pseudomonadati</taxon>
        <taxon>Pseudomonadota</taxon>
        <taxon>Betaproteobacteria</taxon>
        <taxon>Burkholderiales</taxon>
        <taxon>Burkholderiaceae</taxon>
        <taxon>Burkholderia</taxon>
        <taxon>Burkholderia cepacia complex</taxon>
    </lineage>
</organism>
<name>A0A318J377_BURPY</name>
<sequence length="112" mass="12198">MEAISKKRDAPSAPLEGTGNGADALIKRLCVLRGKLRDDVGAWEVVRDAIDALSRTPRTEVAGAVQEGWKLVPHIPTKEMIEAGCEQWHWIGTTTDAWQAMFCAAPDAPTED</sequence>
<feature type="region of interest" description="Disordered" evidence="1">
    <location>
        <begin position="1"/>
        <end position="20"/>
    </location>
</feature>
<dbReference type="EMBL" id="QJJY01000001">
    <property type="protein sequence ID" value="PXX41130.1"/>
    <property type="molecule type" value="Genomic_DNA"/>
</dbReference>
<comment type="caution">
    <text evidence="2">The sequence shown here is derived from an EMBL/GenBank/DDBJ whole genome shotgun (WGS) entry which is preliminary data.</text>
</comment>
<dbReference type="Proteomes" id="UP000247755">
    <property type="component" value="Unassembled WGS sequence"/>
</dbReference>
<gene>
    <name evidence="2" type="ORF">NA66_1001740</name>
</gene>
<evidence type="ECO:0000313" key="3">
    <source>
        <dbReference type="Proteomes" id="UP000247755"/>
    </source>
</evidence>
<evidence type="ECO:0000313" key="2">
    <source>
        <dbReference type="EMBL" id="PXX41130.1"/>
    </source>
</evidence>
<dbReference type="AlphaFoldDB" id="A0A318J377"/>
<proteinExistence type="predicted"/>
<evidence type="ECO:0000256" key="1">
    <source>
        <dbReference type="SAM" id="MobiDB-lite"/>
    </source>
</evidence>